<name>A0A0G0T5G8_9BACT</name>
<dbReference type="InterPro" id="IPR050336">
    <property type="entry name" value="Chromosome_partition/occlusion"/>
</dbReference>
<dbReference type="EMBL" id="LBZM01000009">
    <property type="protein sequence ID" value="KKR72248.1"/>
    <property type="molecule type" value="Genomic_DNA"/>
</dbReference>
<reference evidence="3 4" key="1">
    <citation type="journal article" date="2015" name="Nature">
        <title>rRNA introns, odd ribosomes, and small enigmatic genomes across a large radiation of phyla.</title>
        <authorList>
            <person name="Brown C.T."/>
            <person name="Hug L.A."/>
            <person name="Thomas B.C."/>
            <person name="Sharon I."/>
            <person name="Castelle C.J."/>
            <person name="Singh A."/>
            <person name="Wilkins M.J."/>
            <person name="Williams K.H."/>
            <person name="Banfield J.F."/>
        </authorList>
    </citation>
    <scope>NUCLEOTIDE SEQUENCE [LARGE SCALE GENOMIC DNA]</scope>
</reference>
<feature type="domain" description="ParB/Spo0J HTH" evidence="2">
    <location>
        <begin position="12"/>
        <end position="107"/>
    </location>
</feature>
<dbReference type="GO" id="GO:0005694">
    <property type="term" value="C:chromosome"/>
    <property type="evidence" value="ECO:0007669"/>
    <property type="project" value="TreeGrafter"/>
</dbReference>
<dbReference type="GO" id="GO:0007059">
    <property type="term" value="P:chromosome segregation"/>
    <property type="evidence" value="ECO:0007669"/>
    <property type="project" value="TreeGrafter"/>
</dbReference>
<dbReference type="Proteomes" id="UP000034664">
    <property type="component" value="Unassembled WGS sequence"/>
</dbReference>
<proteinExistence type="inferred from homology"/>
<protein>
    <submittedName>
        <fullName evidence="3">Chromosome partitioning protein</fullName>
    </submittedName>
</protein>
<dbReference type="GO" id="GO:0045881">
    <property type="term" value="P:positive regulation of sporulation resulting in formation of a cellular spore"/>
    <property type="evidence" value="ECO:0007669"/>
    <property type="project" value="TreeGrafter"/>
</dbReference>
<organism evidence="3 4">
    <name type="scientific">Candidatus Roizmanbacteria bacterium GW2011_GWB1_40_7</name>
    <dbReference type="NCBI Taxonomy" id="1618482"/>
    <lineage>
        <taxon>Bacteria</taxon>
        <taxon>Candidatus Roizmaniibacteriota</taxon>
    </lineage>
</organism>
<dbReference type="Pfam" id="PF17762">
    <property type="entry name" value="HTH_ParB"/>
    <property type="match status" value="1"/>
</dbReference>
<dbReference type="PANTHER" id="PTHR33375">
    <property type="entry name" value="CHROMOSOME-PARTITIONING PROTEIN PARB-RELATED"/>
    <property type="match status" value="1"/>
</dbReference>
<dbReference type="FunFam" id="1.10.10.2830:FF:000001">
    <property type="entry name" value="Chromosome partitioning protein ParB"/>
    <property type="match status" value="1"/>
</dbReference>
<dbReference type="SUPFAM" id="SSF109709">
    <property type="entry name" value="KorB DNA-binding domain-like"/>
    <property type="match status" value="1"/>
</dbReference>
<accession>A0A0G0T5G8</accession>
<dbReference type="InterPro" id="IPR041468">
    <property type="entry name" value="HTH_ParB/Spo0J"/>
</dbReference>
<dbReference type="AlphaFoldDB" id="A0A0G0T5G8"/>
<gene>
    <name evidence="3" type="ORF">UU14_C0009G0029</name>
</gene>
<evidence type="ECO:0000256" key="1">
    <source>
        <dbReference type="ARBA" id="ARBA00006295"/>
    </source>
</evidence>
<dbReference type="Gene3D" id="1.10.10.2830">
    <property type="match status" value="1"/>
</dbReference>
<comment type="caution">
    <text evidence="3">The sequence shown here is derived from an EMBL/GenBank/DDBJ whole genome shotgun (WGS) entry which is preliminary data.</text>
</comment>
<dbReference type="PANTHER" id="PTHR33375:SF1">
    <property type="entry name" value="CHROMOSOME-PARTITIONING PROTEIN PARB-RELATED"/>
    <property type="match status" value="1"/>
</dbReference>
<evidence type="ECO:0000259" key="2">
    <source>
        <dbReference type="Pfam" id="PF17762"/>
    </source>
</evidence>
<evidence type="ECO:0000313" key="4">
    <source>
        <dbReference type="Proteomes" id="UP000034664"/>
    </source>
</evidence>
<comment type="similarity">
    <text evidence="1">Belongs to the ParB family.</text>
</comment>
<evidence type="ECO:0000313" key="3">
    <source>
        <dbReference type="EMBL" id="KKR72248.1"/>
    </source>
</evidence>
<sequence>MADAANNSFLSLNPLERAKLFQKHLKEDKLSQTQIAQKYGKSLPFVSNTLRLLQLPELVKEGLMSKTISEGHARAILMLSSSTEMVSVYRKILVKSISVHATEEFVRFTLRRLRR</sequence>